<dbReference type="EMBL" id="LS483339">
    <property type="protein sequence ID" value="SQF26043.1"/>
    <property type="molecule type" value="Genomic_DNA"/>
</dbReference>
<keyword evidence="1" id="KW-0689">Ribosomal protein</keyword>
<dbReference type="CDD" id="cd13784">
    <property type="entry name" value="SP_1775_like"/>
    <property type="match status" value="1"/>
</dbReference>
<proteinExistence type="predicted"/>
<dbReference type="GO" id="GO:0005840">
    <property type="term" value="C:ribosome"/>
    <property type="evidence" value="ECO:0007669"/>
    <property type="project" value="UniProtKB-KW"/>
</dbReference>
<gene>
    <name evidence="1" type="primary">rpsP_3</name>
    <name evidence="1" type="ORF">NCTC12958_02284</name>
</gene>
<dbReference type="Pfam" id="PF15507">
    <property type="entry name" value="DUF4649"/>
    <property type="match status" value="1"/>
</dbReference>
<dbReference type="Gene3D" id="3.30.1490.390">
    <property type="match status" value="1"/>
</dbReference>
<dbReference type="InterPro" id="IPR027879">
    <property type="entry name" value="DUF4649"/>
</dbReference>
<protein>
    <submittedName>
        <fullName evidence="1">30S ribosomal protein S16</fullName>
    </submittedName>
</protein>
<sequence>MIEITYLDSAKQERVVRFNSYDEFEQSQHACLIGVADYYPVQKLTYNGYDLDYHGTYGDIFFFLMKQDLSQYKK</sequence>
<keyword evidence="1" id="KW-0687">Ribonucleoprotein</keyword>
<dbReference type="RefSeq" id="WP_111679749.1">
    <property type="nucleotide sequence ID" value="NZ_BPPS01000026.1"/>
</dbReference>
<dbReference type="AlphaFoldDB" id="A0A2X3V549"/>
<dbReference type="Proteomes" id="UP000249634">
    <property type="component" value="Chromosome 1"/>
</dbReference>
<evidence type="ECO:0000313" key="2">
    <source>
        <dbReference type="Proteomes" id="UP000249634"/>
    </source>
</evidence>
<evidence type="ECO:0000313" key="1">
    <source>
        <dbReference type="EMBL" id="SQF26043.1"/>
    </source>
</evidence>
<name>A0A2X3V549_STRTR</name>
<reference evidence="1 2" key="1">
    <citation type="submission" date="2018-06" db="EMBL/GenBank/DDBJ databases">
        <authorList>
            <consortium name="Pathogen Informatics"/>
            <person name="Doyle S."/>
        </authorList>
    </citation>
    <scope>NUCLEOTIDE SEQUENCE [LARGE SCALE GENOMIC DNA]</scope>
    <source>
        <strain evidence="1 2">NCTC12958</strain>
    </source>
</reference>
<organism evidence="1 2">
    <name type="scientific">Streptococcus thermophilus</name>
    <dbReference type="NCBI Taxonomy" id="1308"/>
    <lineage>
        <taxon>Bacteria</taxon>
        <taxon>Bacillati</taxon>
        <taxon>Bacillota</taxon>
        <taxon>Bacilli</taxon>
        <taxon>Lactobacillales</taxon>
        <taxon>Streptococcaceae</taxon>
        <taxon>Streptococcus</taxon>
    </lineage>
</organism>
<accession>A0A2X3V549</accession>